<evidence type="ECO:0000256" key="1">
    <source>
        <dbReference type="ARBA" id="ARBA00022741"/>
    </source>
</evidence>
<dbReference type="PROSITE" id="PS00108">
    <property type="entry name" value="PROTEIN_KINASE_ST"/>
    <property type="match status" value="1"/>
</dbReference>
<evidence type="ECO:0000313" key="5">
    <source>
        <dbReference type="Proteomes" id="UP000292447"/>
    </source>
</evidence>
<keyword evidence="4" id="KW-0808">Transferase</keyword>
<dbReference type="GO" id="GO:0035556">
    <property type="term" value="P:intracellular signal transduction"/>
    <property type="evidence" value="ECO:0007669"/>
    <property type="project" value="TreeGrafter"/>
</dbReference>
<keyword evidence="1" id="KW-0547">Nucleotide-binding</keyword>
<dbReference type="GO" id="GO:0005737">
    <property type="term" value="C:cytoplasm"/>
    <property type="evidence" value="ECO:0007669"/>
    <property type="project" value="TreeGrafter"/>
</dbReference>
<dbReference type="SMART" id="SM00220">
    <property type="entry name" value="S_TKc"/>
    <property type="match status" value="1"/>
</dbReference>
<proteinExistence type="predicted"/>
<feature type="domain" description="Protein kinase" evidence="3">
    <location>
        <begin position="67"/>
        <end position="366"/>
    </location>
</feature>
<dbReference type="InterPro" id="IPR008271">
    <property type="entry name" value="Ser/Thr_kinase_AS"/>
</dbReference>
<protein>
    <submittedName>
        <fullName evidence="4">Phosphorylase kinase gamma subunit</fullName>
    </submittedName>
</protein>
<evidence type="ECO:0000313" key="4">
    <source>
        <dbReference type="EMBL" id="QBM86182.1"/>
    </source>
</evidence>
<keyword evidence="5" id="KW-1185">Reference proteome</keyword>
<dbReference type="InterPro" id="IPR011009">
    <property type="entry name" value="Kinase-like_dom_sf"/>
</dbReference>
<evidence type="ECO:0000259" key="3">
    <source>
        <dbReference type="PROSITE" id="PS50011"/>
    </source>
</evidence>
<name>A0A4P6XFM3_9ASCO</name>
<accession>A0A4P6XFM3</accession>
<dbReference type="GO" id="GO:0005524">
    <property type="term" value="F:ATP binding"/>
    <property type="evidence" value="ECO:0007669"/>
    <property type="project" value="UniProtKB-KW"/>
</dbReference>
<sequence>MIELSATAAPLKSAARADSSSSFCSVTSGSCYRSYSREEHGQNGTKDTILDVKSSPVPCESPQEWVKVSRKPIFDGANGIIFKASDAKNTTFVVIKSVKQQPTQTAEVYEKSVFREYRNLLKCRASKYVVNVLDICSCDTSDGLSLIIEYCPKGDLLDFLSTLRVKRVSMPTHLKDAVFKQIVSGVDFLHRHGLVHRDLKPENFLIDANGMVRLNDFGLSLDLNDLDDQIELDSINCGTPSFKAPELFTLEDGDLTDFNFKAVDVWALGIVCFHLYFMSVPWPHANVTAEKNKPMELYIKNYPTSDSELRGLADRLNDSHYSTSLNPALSLFKKMHYDARIELLAMLHPSPMKRHTTELLLQSSWLTQAYAKPGEILTLM</sequence>
<organism evidence="4 5">
    <name type="scientific">Metschnikowia aff. pulcherrima</name>
    <dbReference type="NCBI Taxonomy" id="2163413"/>
    <lineage>
        <taxon>Eukaryota</taxon>
        <taxon>Fungi</taxon>
        <taxon>Dikarya</taxon>
        <taxon>Ascomycota</taxon>
        <taxon>Saccharomycotina</taxon>
        <taxon>Pichiomycetes</taxon>
        <taxon>Metschnikowiaceae</taxon>
        <taxon>Metschnikowia</taxon>
    </lineage>
</organism>
<dbReference type="PANTHER" id="PTHR24346">
    <property type="entry name" value="MAP/MICROTUBULE AFFINITY-REGULATING KINASE"/>
    <property type="match status" value="1"/>
</dbReference>
<dbReference type="AlphaFoldDB" id="A0A4P6XFM3"/>
<evidence type="ECO:0000256" key="2">
    <source>
        <dbReference type="ARBA" id="ARBA00022840"/>
    </source>
</evidence>
<dbReference type="InterPro" id="IPR000719">
    <property type="entry name" value="Prot_kinase_dom"/>
</dbReference>
<dbReference type="Proteomes" id="UP000292447">
    <property type="component" value="Chromosome I"/>
</dbReference>
<dbReference type="PANTHER" id="PTHR24346:SF30">
    <property type="entry name" value="MATERNAL EMBRYONIC LEUCINE ZIPPER KINASE"/>
    <property type="match status" value="1"/>
</dbReference>
<gene>
    <name evidence="4" type="primary">MPUL0A08180</name>
    <name evidence="4" type="ORF">METSCH_A08180</name>
</gene>
<dbReference type="GO" id="GO:0004674">
    <property type="term" value="F:protein serine/threonine kinase activity"/>
    <property type="evidence" value="ECO:0007669"/>
    <property type="project" value="TreeGrafter"/>
</dbReference>
<dbReference type="Pfam" id="PF00069">
    <property type="entry name" value="Pkinase"/>
    <property type="match status" value="1"/>
</dbReference>
<dbReference type="Gene3D" id="1.10.510.10">
    <property type="entry name" value="Transferase(Phosphotransferase) domain 1"/>
    <property type="match status" value="1"/>
</dbReference>
<dbReference type="SUPFAM" id="SSF56112">
    <property type="entry name" value="Protein kinase-like (PK-like)"/>
    <property type="match status" value="1"/>
</dbReference>
<dbReference type="PROSITE" id="PS50011">
    <property type="entry name" value="PROTEIN_KINASE_DOM"/>
    <property type="match status" value="1"/>
</dbReference>
<keyword evidence="4" id="KW-0418">Kinase</keyword>
<keyword evidence="2" id="KW-0067">ATP-binding</keyword>
<dbReference type="STRING" id="2163413.A0A4P6XFM3"/>
<dbReference type="EMBL" id="CP034456">
    <property type="protein sequence ID" value="QBM86182.1"/>
    <property type="molecule type" value="Genomic_DNA"/>
</dbReference>
<reference evidence="5" key="1">
    <citation type="submission" date="2019-03" db="EMBL/GenBank/DDBJ databases">
        <title>Snf2 controls pulcherriminic acid biosynthesis and connects pigmentation and antifungal activity of the yeast Metschnikowia pulcherrima.</title>
        <authorList>
            <person name="Gore-Lloyd D."/>
            <person name="Sumann I."/>
            <person name="Brachmann A.O."/>
            <person name="Schneeberger K."/>
            <person name="Ortiz-Merino R.A."/>
            <person name="Moreno-Beltran M."/>
            <person name="Schlaefli M."/>
            <person name="Kirner P."/>
            <person name="Santos Kron A."/>
            <person name="Wolfe K.H."/>
            <person name="Piel J."/>
            <person name="Ahrens C.H."/>
            <person name="Henk D."/>
            <person name="Freimoser F.M."/>
        </authorList>
    </citation>
    <scope>NUCLEOTIDE SEQUENCE [LARGE SCALE GENOMIC DNA]</scope>
    <source>
        <strain evidence="5">APC 1.2</strain>
    </source>
</reference>